<dbReference type="EMBL" id="CP158268">
    <property type="protein sequence ID" value="XDJ84645.1"/>
    <property type="molecule type" value="Genomic_DNA"/>
</dbReference>
<accession>A0AB39F4C8</accession>
<evidence type="ECO:0000313" key="1">
    <source>
        <dbReference type="EMBL" id="XDJ53272.1"/>
    </source>
</evidence>
<dbReference type="EMBL" id="CP158266">
    <property type="protein sequence ID" value="XDJ83696.1"/>
    <property type="molecule type" value="Genomic_DNA"/>
</dbReference>
<dbReference type="EMBL" id="CP158256">
    <property type="protein sequence ID" value="XDJ53272.1"/>
    <property type="molecule type" value="Genomic_DNA"/>
</dbReference>
<organism evidence="2">
    <name type="scientific">Castellaniella ginsengisoli</name>
    <dbReference type="NCBI Taxonomy" id="546114"/>
    <lineage>
        <taxon>Bacteria</taxon>
        <taxon>Pseudomonadati</taxon>
        <taxon>Pseudomonadota</taxon>
        <taxon>Betaproteobacteria</taxon>
        <taxon>Burkholderiales</taxon>
        <taxon>Alcaligenaceae</taxon>
        <taxon>Castellaniella</taxon>
    </lineage>
</organism>
<sequence>MIYFSDVFQVEPKTLEAYGAFNIALVNDLPLFIDPFLLFDSKRPEIRALHDDIINYLVFVRDKAQANELTEGSVSHWLLFKEVKQNWLGFSKQGNSGTGLGKNFAQVLARNFQQIFRDFGKEQLTKGSHLEKLGLLSGGVGRDHLSDFTTNLIKGYLLKYTEEFAKKYLKEAQTRRIHVERVDFNYETQRWQSGHFMLPWHASDYVILTPCEILTRDDAWINQGESHRVFRRLRFLREWSHEQEQQVFPRSS</sequence>
<evidence type="ECO:0000313" key="4">
    <source>
        <dbReference type="EMBL" id="XDJ84645.1"/>
    </source>
</evidence>
<proteinExistence type="predicted"/>
<protein>
    <submittedName>
        <fullName evidence="2">Uncharacterized protein</fullName>
    </submittedName>
</protein>
<dbReference type="AlphaFoldDB" id="A0AB39F4C8"/>
<dbReference type="EMBL" id="CP158264">
    <property type="protein sequence ID" value="XDJ73394.1"/>
    <property type="molecule type" value="Genomic_DNA"/>
</dbReference>
<dbReference type="RefSeq" id="WP_368641388.1">
    <property type="nucleotide sequence ID" value="NZ_CP158256.1"/>
</dbReference>
<evidence type="ECO:0000313" key="2">
    <source>
        <dbReference type="EMBL" id="XDJ73394.1"/>
    </source>
</evidence>
<reference evidence="2" key="1">
    <citation type="submission" date="2024-05" db="EMBL/GenBank/DDBJ databases">
        <authorList>
            <person name="Luo Y.-C."/>
            <person name="Nicholds J."/>
            <person name="Mortimer T."/>
            <person name="Maboni G."/>
        </authorList>
    </citation>
    <scope>NUCLEOTIDE SEQUENCE</scope>
    <source>
        <strain evidence="4">140124</strain>
        <strain evidence="3">143751</strain>
        <strain evidence="2">143811</strain>
        <strain evidence="1">150964</strain>
    </source>
</reference>
<evidence type="ECO:0000313" key="3">
    <source>
        <dbReference type="EMBL" id="XDJ83696.1"/>
    </source>
</evidence>
<name>A0AB39F4C8_9BURK</name>
<gene>
    <name evidence="3" type="ORF">ABRY96_05685</name>
    <name evidence="2" type="ORF">ABRY97_07000</name>
    <name evidence="1" type="ORF">ABRZ01_01855</name>
    <name evidence="4" type="ORF">ABRZ08_10490</name>
</gene>